<reference evidence="4 5" key="1">
    <citation type="submission" date="2016-09" db="EMBL/GenBank/DDBJ databases">
        <authorList>
            <person name="Capua I."/>
            <person name="De Benedictis P."/>
            <person name="Joannis T."/>
            <person name="Lombin L.H."/>
            <person name="Cattoli G."/>
        </authorList>
    </citation>
    <scope>NUCLEOTIDE SEQUENCE [LARGE SCALE GENOMIC DNA]</scope>
    <source>
        <strain evidence="4 5">LMG 25899</strain>
    </source>
</reference>
<dbReference type="OrthoDB" id="157646at2"/>
<accession>A0A1E5KZF6</accession>
<feature type="transmembrane region" description="Helical" evidence="1">
    <location>
        <begin position="324"/>
        <end position="346"/>
    </location>
</feature>
<keyword evidence="1" id="KW-0472">Membrane</keyword>
<feature type="transmembrane region" description="Helical" evidence="1">
    <location>
        <begin position="6"/>
        <end position="24"/>
    </location>
</feature>
<dbReference type="InterPro" id="IPR043831">
    <property type="entry name" value="DUF5808"/>
</dbReference>
<name>A0A1E5KZF6_9ENTE</name>
<dbReference type="Proteomes" id="UP000095256">
    <property type="component" value="Unassembled WGS sequence"/>
</dbReference>
<dbReference type="InterPro" id="IPR027783">
    <property type="entry name" value="Bacterial_PH-related"/>
</dbReference>
<feature type="transmembrane region" description="Helical" evidence="1">
    <location>
        <begin position="80"/>
        <end position="98"/>
    </location>
</feature>
<evidence type="ECO:0000256" key="1">
    <source>
        <dbReference type="SAM" id="Phobius"/>
    </source>
</evidence>
<evidence type="ECO:0000313" key="5">
    <source>
        <dbReference type="Proteomes" id="UP000095256"/>
    </source>
</evidence>
<proteinExistence type="predicted"/>
<feature type="transmembrane region" description="Helical" evidence="1">
    <location>
        <begin position="57"/>
        <end position="74"/>
    </location>
</feature>
<evidence type="ECO:0000259" key="2">
    <source>
        <dbReference type="Pfam" id="PF10882"/>
    </source>
</evidence>
<organism evidence="4 5">
    <name type="scientific">Enterococcus rivorum</name>
    <dbReference type="NCBI Taxonomy" id="762845"/>
    <lineage>
        <taxon>Bacteria</taxon>
        <taxon>Bacillati</taxon>
        <taxon>Bacillota</taxon>
        <taxon>Bacilli</taxon>
        <taxon>Lactobacillales</taxon>
        <taxon>Enterococcaceae</taxon>
        <taxon>Enterococcus</taxon>
    </lineage>
</organism>
<dbReference type="STRING" id="762845.BCR26_10575"/>
<keyword evidence="1" id="KW-0812">Transmembrane</keyword>
<feature type="transmembrane region" description="Helical" evidence="1">
    <location>
        <begin position="137"/>
        <end position="158"/>
    </location>
</feature>
<feature type="transmembrane region" description="Helical" evidence="1">
    <location>
        <begin position="164"/>
        <end position="187"/>
    </location>
</feature>
<protein>
    <submittedName>
        <fullName evidence="4">Uncharacterized protein</fullName>
    </submittedName>
</protein>
<dbReference type="EMBL" id="MIEK01000010">
    <property type="protein sequence ID" value="OEH83240.1"/>
    <property type="molecule type" value="Genomic_DNA"/>
</dbReference>
<sequence length="459" mass="52332">MNFILLLTLISVYLLMALVGRIPANPHKNVLLETTLPGDKLNHPQVLQISQTYKKRLLQVATIFSVITLPILFIPLDSIIMIFFFLVLFGFIGTNYYLQIVYIHKMTALKIANGWLLPTSPILVDTKLVLNKNNKLLTFWWFLPSFFITLGGCVYSILILGFSFISVLFILLTIFITGLFVLSYYLIARLPVKPLTSDEKINQQVNDTMRRHWSLYLVISTVVLSPIAFLPAISIALPYEKAVLISLIYLTLIILFIGFTFYYLFDMRKKQDQLISQAKEYRYSDDDQYWRYGIYINPNDKRIMIPDRVGMNLSINLGRPAGKIALGITGLIVLAALTVATIPMLISDFSTDPFQLTTTDKGITLAAPLTSTKKILWDDIESVKLVDSVPENRLRVFGTALDNYLTGEFKINNEPAYLLVFTKATPVLQIKTNDTLIYYTNKESELTKQAYKMIQKKLK</sequence>
<keyword evidence="1" id="KW-1133">Transmembrane helix</keyword>
<dbReference type="Pfam" id="PF10882">
    <property type="entry name" value="bPH_5"/>
    <property type="match status" value="1"/>
</dbReference>
<feature type="transmembrane region" description="Helical" evidence="1">
    <location>
        <begin position="213"/>
        <end position="237"/>
    </location>
</feature>
<feature type="transmembrane region" description="Helical" evidence="1">
    <location>
        <begin position="243"/>
        <end position="265"/>
    </location>
</feature>
<evidence type="ECO:0000313" key="4">
    <source>
        <dbReference type="EMBL" id="OEH83240.1"/>
    </source>
</evidence>
<keyword evidence="5" id="KW-1185">Reference proteome</keyword>
<dbReference type="RefSeq" id="WP_069697792.1">
    <property type="nucleotide sequence ID" value="NZ_JAGGMA010000019.1"/>
</dbReference>
<feature type="domain" description="Bacterial Pleckstrin homology" evidence="2">
    <location>
        <begin position="357"/>
        <end position="445"/>
    </location>
</feature>
<comment type="caution">
    <text evidence="4">The sequence shown here is derived from an EMBL/GenBank/DDBJ whole genome shotgun (WGS) entry which is preliminary data.</text>
</comment>
<dbReference type="AlphaFoldDB" id="A0A1E5KZF6"/>
<gene>
    <name evidence="4" type="ORF">BCR26_10575</name>
</gene>
<feature type="domain" description="DUF5808" evidence="3">
    <location>
        <begin position="298"/>
        <end position="323"/>
    </location>
</feature>
<evidence type="ECO:0000259" key="3">
    <source>
        <dbReference type="Pfam" id="PF19124"/>
    </source>
</evidence>
<dbReference type="Pfam" id="PF19124">
    <property type="entry name" value="DUF5808"/>
    <property type="match status" value="1"/>
</dbReference>